<feature type="transmembrane region" description="Helical" evidence="1">
    <location>
        <begin position="39"/>
        <end position="59"/>
    </location>
</feature>
<evidence type="ECO:0000256" key="1">
    <source>
        <dbReference type="SAM" id="Phobius"/>
    </source>
</evidence>
<organism evidence="2 3">
    <name type="scientific">Halobacterium bonnevillei</name>
    <dbReference type="NCBI Taxonomy" id="2692200"/>
    <lineage>
        <taxon>Archaea</taxon>
        <taxon>Methanobacteriati</taxon>
        <taxon>Methanobacteriota</taxon>
        <taxon>Stenosarchaea group</taxon>
        <taxon>Halobacteria</taxon>
        <taxon>Halobacteriales</taxon>
        <taxon>Halobacteriaceae</taxon>
        <taxon>Halobacterium</taxon>
    </lineage>
</organism>
<gene>
    <name evidence="2" type="ORF">GRX66_08430</name>
</gene>
<comment type="caution">
    <text evidence="2">The sequence shown here is derived from an EMBL/GenBank/DDBJ whole genome shotgun (WGS) entry which is preliminary data.</text>
</comment>
<proteinExistence type="predicted"/>
<name>A0A6B0SFU3_9EURY</name>
<evidence type="ECO:0000313" key="2">
    <source>
        <dbReference type="EMBL" id="MXR20634.1"/>
    </source>
</evidence>
<keyword evidence="1" id="KW-1133">Transmembrane helix</keyword>
<dbReference type="EMBL" id="WUUU01000053">
    <property type="protein sequence ID" value="MXR20634.1"/>
    <property type="molecule type" value="Genomic_DNA"/>
</dbReference>
<dbReference type="Proteomes" id="UP000471521">
    <property type="component" value="Unassembled WGS sequence"/>
</dbReference>
<sequence length="60" mass="6061">MAGVLNLLYVALVFVVAVGGVFGVFLATRDATSDGEARLGLAVAVVVALFIVGAAWPLVT</sequence>
<feature type="transmembrane region" description="Helical" evidence="1">
    <location>
        <begin position="6"/>
        <end position="27"/>
    </location>
</feature>
<dbReference type="RefSeq" id="WP_159526170.1">
    <property type="nucleotide sequence ID" value="NZ_WUUU01000053.1"/>
</dbReference>
<accession>A0A6B0SFU3</accession>
<evidence type="ECO:0000313" key="3">
    <source>
        <dbReference type="Proteomes" id="UP000471521"/>
    </source>
</evidence>
<keyword evidence="1" id="KW-0472">Membrane</keyword>
<keyword evidence="1" id="KW-0812">Transmembrane</keyword>
<reference evidence="2 3" key="1">
    <citation type="submission" date="2019-12" db="EMBL/GenBank/DDBJ databases">
        <title>Isolation and characterization of three novel carbon monoxide-oxidizing members of Halobacteria from salione crusts and soils.</title>
        <authorList>
            <person name="Myers M.R."/>
            <person name="King G.M."/>
        </authorList>
    </citation>
    <scope>NUCLEOTIDE SEQUENCE [LARGE SCALE GENOMIC DNA]</scope>
    <source>
        <strain evidence="2 3">PCN9</strain>
    </source>
</reference>
<protein>
    <submittedName>
        <fullName evidence="2">Uncharacterized protein</fullName>
    </submittedName>
</protein>
<dbReference type="AlphaFoldDB" id="A0A6B0SFU3"/>
<keyword evidence="3" id="KW-1185">Reference proteome</keyword>